<proteinExistence type="inferred from homology"/>
<evidence type="ECO:0000256" key="5">
    <source>
        <dbReference type="RuleBase" id="RU362057"/>
    </source>
</evidence>
<gene>
    <name evidence="6" type="ORF">ES288_A02G196400v1</name>
</gene>
<dbReference type="PANTHER" id="PTHR48046:SF7">
    <property type="entry name" value="UDP-GLYCOSYLTRANSFERASE 72E1"/>
    <property type="match status" value="1"/>
</dbReference>
<dbReference type="EMBL" id="CM017689">
    <property type="protein sequence ID" value="TYH29087.1"/>
    <property type="molecule type" value="Genomic_DNA"/>
</dbReference>
<dbReference type="PANTHER" id="PTHR48046">
    <property type="entry name" value="UDP-GLYCOSYLTRANSFERASE 72E1"/>
    <property type="match status" value="1"/>
</dbReference>
<dbReference type="FunFam" id="3.40.50.2000:FF:000051">
    <property type="entry name" value="Glycosyltransferase"/>
    <property type="match status" value="1"/>
</dbReference>
<dbReference type="InterPro" id="IPR002213">
    <property type="entry name" value="UDP_glucos_trans"/>
</dbReference>
<protein>
    <recommendedName>
        <fullName evidence="5">Glycosyltransferase</fullName>
        <ecNumber evidence="5">2.4.1.-</ecNumber>
    </recommendedName>
</protein>
<name>A0A5D2HFQ1_GOSDA</name>
<keyword evidence="3 4" id="KW-0808">Transferase</keyword>
<evidence type="ECO:0000313" key="7">
    <source>
        <dbReference type="Proteomes" id="UP000323506"/>
    </source>
</evidence>
<evidence type="ECO:0000256" key="1">
    <source>
        <dbReference type="ARBA" id="ARBA00009995"/>
    </source>
</evidence>
<evidence type="ECO:0000256" key="4">
    <source>
        <dbReference type="RuleBase" id="RU003718"/>
    </source>
</evidence>
<dbReference type="GO" id="GO:0047209">
    <property type="term" value="F:coniferyl-alcohol glucosyltransferase activity"/>
    <property type="evidence" value="ECO:0007669"/>
    <property type="project" value="TreeGrafter"/>
</dbReference>
<dbReference type="SUPFAM" id="SSF53756">
    <property type="entry name" value="UDP-Glycosyltransferase/glycogen phosphorylase"/>
    <property type="match status" value="1"/>
</dbReference>
<comment type="similarity">
    <text evidence="1 4">Belongs to the UDP-glycosyltransferase family.</text>
</comment>
<dbReference type="CDD" id="cd03784">
    <property type="entry name" value="GT1_Gtf-like"/>
    <property type="match status" value="1"/>
</dbReference>
<dbReference type="Gene3D" id="3.40.50.2000">
    <property type="entry name" value="Glycogen Phosphorylase B"/>
    <property type="match status" value="2"/>
</dbReference>
<evidence type="ECO:0000313" key="6">
    <source>
        <dbReference type="EMBL" id="TYH29087.1"/>
    </source>
</evidence>
<organism evidence="6 7">
    <name type="scientific">Gossypium darwinii</name>
    <name type="common">Darwin's cotton</name>
    <name type="synonym">Gossypium barbadense var. darwinii</name>
    <dbReference type="NCBI Taxonomy" id="34276"/>
    <lineage>
        <taxon>Eukaryota</taxon>
        <taxon>Viridiplantae</taxon>
        <taxon>Streptophyta</taxon>
        <taxon>Embryophyta</taxon>
        <taxon>Tracheophyta</taxon>
        <taxon>Spermatophyta</taxon>
        <taxon>Magnoliopsida</taxon>
        <taxon>eudicotyledons</taxon>
        <taxon>Gunneridae</taxon>
        <taxon>Pentapetalae</taxon>
        <taxon>rosids</taxon>
        <taxon>malvids</taxon>
        <taxon>Malvales</taxon>
        <taxon>Malvaceae</taxon>
        <taxon>Malvoideae</taxon>
        <taxon>Gossypium</taxon>
    </lineage>
</organism>
<dbReference type="AlphaFoldDB" id="A0A5D2HFQ1"/>
<accession>A0A5D2HFQ1</accession>
<sequence>MFNEFLSNCMSFFFLVPVYIMAKLELWFSSSSFSFKILWVIMQTGKVHVALVASPGMGHLIPVLELGKRLVSHHGFSVTIFVVTMDASLSRSQLLRVSEIKDDFLEIVLLPAVDISARVDKTIGILRQMAMVVHEALPSLRSAILAMEVQPIALIVDMFATEAFVVAEEFMMLKYVFVTTNAWFLALTVHGPNLDKEVDRDDHINNQKPIHIPGCEPVRFVDCYEQFLRRNKVYFRMGTEISTANGILVNTFYDLEPRTLAALHDTRKVGLAPKAPVYPIGPLVRPVELSLRGEVLNWLDMQPKESVLYVSFGSGGTLSAKQTIELAWGLENSQQRFIWVVRPPVENDSAATVFKSNGVYNDFLDYFPEGFLNRTCKNGLVVPKWAPQTEILSHPSIGGFLSHCGWNSSLESIVNGVPMIVWPLYAEQKMNATVLAEHIGVATRSKLLASQGVVGRGAIAAMIRKFMVDKEGEVIRAKVKMLKSCAVKALSNGGTSYNALATVAEECKIGMQRRNAKTG</sequence>
<evidence type="ECO:0000256" key="2">
    <source>
        <dbReference type="ARBA" id="ARBA00022676"/>
    </source>
</evidence>
<dbReference type="InterPro" id="IPR035595">
    <property type="entry name" value="UDP_glycos_trans_CS"/>
</dbReference>
<dbReference type="PROSITE" id="PS00375">
    <property type="entry name" value="UDPGT"/>
    <property type="match status" value="1"/>
</dbReference>
<reference evidence="6 7" key="1">
    <citation type="submission" date="2019-06" db="EMBL/GenBank/DDBJ databases">
        <title>WGS assembly of Gossypium darwinii.</title>
        <authorList>
            <person name="Chen Z.J."/>
            <person name="Sreedasyam A."/>
            <person name="Ando A."/>
            <person name="Song Q."/>
            <person name="De L."/>
            <person name="Hulse-Kemp A."/>
            <person name="Ding M."/>
            <person name="Ye W."/>
            <person name="Kirkbride R."/>
            <person name="Jenkins J."/>
            <person name="Plott C."/>
            <person name="Lovell J."/>
            <person name="Lin Y.-M."/>
            <person name="Vaughn R."/>
            <person name="Liu B."/>
            <person name="Li W."/>
            <person name="Simpson S."/>
            <person name="Scheffler B."/>
            <person name="Saski C."/>
            <person name="Grover C."/>
            <person name="Hu G."/>
            <person name="Conover J."/>
            <person name="Carlson J."/>
            <person name="Shu S."/>
            <person name="Boston L."/>
            <person name="Williams M."/>
            <person name="Peterson D."/>
            <person name="Mcgee K."/>
            <person name="Jones D."/>
            <person name="Wendel J."/>
            <person name="Stelly D."/>
            <person name="Grimwood J."/>
            <person name="Schmutz J."/>
        </authorList>
    </citation>
    <scope>NUCLEOTIDE SEQUENCE [LARGE SCALE GENOMIC DNA]</scope>
    <source>
        <strain evidence="6">1808015.09</strain>
    </source>
</reference>
<keyword evidence="2 4" id="KW-0328">Glycosyltransferase</keyword>
<evidence type="ECO:0000256" key="3">
    <source>
        <dbReference type="ARBA" id="ARBA00022679"/>
    </source>
</evidence>
<dbReference type="Proteomes" id="UP000323506">
    <property type="component" value="Chromosome A02"/>
</dbReference>
<keyword evidence="7" id="KW-1185">Reference proteome</keyword>
<dbReference type="Pfam" id="PF00201">
    <property type="entry name" value="UDPGT"/>
    <property type="match status" value="1"/>
</dbReference>
<dbReference type="EC" id="2.4.1.-" evidence="5"/>